<dbReference type="Proteomes" id="UP000510650">
    <property type="component" value="Chromosome"/>
</dbReference>
<evidence type="ECO:0000313" key="4">
    <source>
        <dbReference type="Proteomes" id="UP000510650"/>
    </source>
</evidence>
<organism evidence="2 5">
    <name type="scientific">Citrobacter freundii</name>
    <dbReference type="NCBI Taxonomy" id="546"/>
    <lineage>
        <taxon>Bacteria</taxon>
        <taxon>Pseudomonadati</taxon>
        <taxon>Pseudomonadota</taxon>
        <taxon>Gammaproteobacteria</taxon>
        <taxon>Enterobacterales</taxon>
        <taxon>Enterobacteriaceae</taxon>
        <taxon>Citrobacter</taxon>
        <taxon>Citrobacter freundii complex</taxon>
    </lineage>
</organism>
<gene>
    <name evidence="2" type="ORF">HV077_15955</name>
    <name evidence="3" type="ORF">HV183_12815</name>
</gene>
<dbReference type="Gene3D" id="1.10.3620.10">
    <property type="entry name" value="YdcF like domain"/>
    <property type="match status" value="1"/>
</dbReference>
<evidence type="ECO:0000259" key="1">
    <source>
        <dbReference type="Pfam" id="PF02698"/>
    </source>
</evidence>
<dbReference type="PANTHER" id="PTHR30336:SF20">
    <property type="entry name" value="DUF218 DOMAIN-CONTAINING PROTEIN"/>
    <property type="match status" value="1"/>
</dbReference>
<dbReference type="GO" id="GO:0005886">
    <property type="term" value="C:plasma membrane"/>
    <property type="evidence" value="ECO:0007669"/>
    <property type="project" value="TreeGrafter"/>
</dbReference>
<reference evidence="4 5" key="1">
    <citation type="submission" date="2020-06" db="EMBL/GenBank/DDBJ databases">
        <title>REHAB project genomes.</title>
        <authorList>
            <person name="Shaw L.P."/>
        </authorList>
    </citation>
    <scope>NUCLEOTIDE SEQUENCE [LARGE SCALE GENOMIC DNA]</scope>
    <source>
        <strain evidence="2 5">RHBSTW-00116</strain>
        <strain evidence="4">RHBSTW-00398</strain>
    </source>
</reference>
<dbReference type="InterPro" id="IPR014729">
    <property type="entry name" value="Rossmann-like_a/b/a_fold"/>
</dbReference>
<accession>A0A7H9FT14</accession>
<dbReference type="Proteomes" id="UP000591803">
    <property type="component" value="Unassembled WGS sequence"/>
</dbReference>
<dbReference type="RefSeq" id="WP_181217701.1">
    <property type="nucleotide sequence ID" value="NZ_CP055538.1"/>
</dbReference>
<sequence length="265" mass="29176">MNMRQFPPLSASTLTAINTVGQWLAQNDFAENITVQADCVILAGNAVIPTIDAACRIAKEQQVPLLISGGIGHSTTFLYAAIAQHPRYNTLRTAGRAEAAILADIAHQFWNIPGETIWVEDQSTNCGENARFSCALLRQATQTMETVIVVQDPTMQRRTMATFERVTRDDPQAPRWLSFPGFVPALTLQGDGVDFAPTAEGLWSVDRYLSLITGELPRLRDDETGYGPRGRDFITHVDIPPTVEQAGLHLQRDAALIDFLNSRSL</sequence>
<dbReference type="AlphaFoldDB" id="A0A7H9FT14"/>
<evidence type="ECO:0000313" key="2">
    <source>
        <dbReference type="EMBL" id="MBA8063850.1"/>
    </source>
</evidence>
<dbReference type="InterPro" id="IPR051599">
    <property type="entry name" value="Cell_Envelope_Assoc"/>
</dbReference>
<protein>
    <submittedName>
        <fullName evidence="2">YdcF family protein</fullName>
    </submittedName>
</protein>
<dbReference type="CDD" id="cd06259">
    <property type="entry name" value="YdcF-like"/>
    <property type="match status" value="1"/>
</dbReference>
<name>A0A7H9FT14_CITFR</name>
<dbReference type="Gene3D" id="3.40.50.620">
    <property type="entry name" value="HUPs"/>
    <property type="match status" value="1"/>
</dbReference>
<dbReference type="InterPro" id="IPR003848">
    <property type="entry name" value="DUF218"/>
</dbReference>
<proteinExistence type="predicted"/>
<evidence type="ECO:0000313" key="3">
    <source>
        <dbReference type="EMBL" id="QLO14246.1"/>
    </source>
</evidence>
<evidence type="ECO:0000313" key="5">
    <source>
        <dbReference type="Proteomes" id="UP000591803"/>
    </source>
</evidence>
<dbReference type="EMBL" id="CP055538">
    <property type="protein sequence ID" value="QLO14246.1"/>
    <property type="molecule type" value="Genomic_DNA"/>
</dbReference>
<dbReference type="PANTHER" id="PTHR30336">
    <property type="entry name" value="INNER MEMBRANE PROTEIN, PROBABLE PERMEASE"/>
    <property type="match status" value="1"/>
</dbReference>
<dbReference type="Pfam" id="PF02698">
    <property type="entry name" value="DUF218"/>
    <property type="match status" value="1"/>
</dbReference>
<feature type="domain" description="DUF218" evidence="1">
    <location>
        <begin position="40"/>
        <end position="203"/>
    </location>
</feature>
<reference evidence="3" key="2">
    <citation type="journal article" date="2021" name="Microb. Genom.">
        <title>A genomic epidemiological study shows that prevalence of antimicrobial resistance in Enterobacterales is associated with the livestock host, as well as antimicrobial usage.</title>
        <authorList>
            <person name="AbuOun M."/>
            <person name="Jones H."/>
            <person name="Stubberfield E."/>
            <person name="Gilson D."/>
            <person name="Shaw L.P."/>
            <person name="Hubbard A.T.M."/>
            <person name="Chau K.K."/>
            <person name="Sebra R."/>
            <person name="Peto T.E.A."/>
            <person name="Crook D.W."/>
            <person name="Read D.S."/>
            <person name="Gweon H.S."/>
            <person name="Walker A.S."/>
            <person name="Stoesser N."/>
            <person name="Smith R.P."/>
            <person name="Anjum M.F."/>
            <person name="On Behalf Of The Rehab Consortium."/>
        </authorList>
    </citation>
    <scope>NUCLEOTIDE SEQUENCE</scope>
    <source>
        <strain evidence="3">RHBSTW-00398</strain>
    </source>
</reference>
<dbReference type="EMBL" id="JABXRI010000001">
    <property type="protein sequence ID" value="MBA8063850.1"/>
    <property type="molecule type" value="Genomic_DNA"/>
</dbReference>